<keyword evidence="1" id="KW-0472">Membrane</keyword>
<accession>A0AAW5R321</accession>
<evidence type="ECO:0000256" key="1">
    <source>
        <dbReference type="SAM" id="Phobius"/>
    </source>
</evidence>
<proteinExistence type="predicted"/>
<name>A0AAW5R321_9HYPH</name>
<sequence>MLRFLSRFIGLWLLAGALVALVVDGAKTIASGSVVTTAVGQMWYSVSPATLNAAQAGIQRNVSPFLWDPIIQSILTAPGFVVFGILGALLLLAGRKKRELKLSELEIG</sequence>
<organism evidence="2 3">
    <name type="scientific">Microbaculum marinisediminis</name>
    <dbReference type="NCBI Taxonomy" id="2931392"/>
    <lineage>
        <taxon>Bacteria</taxon>
        <taxon>Pseudomonadati</taxon>
        <taxon>Pseudomonadota</taxon>
        <taxon>Alphaproteobacteria</taxon>
        <taxon>Hyphomicrobiales</taxon>
        <taxon>Tepidamorphaceae</taxon>
        <taxon>Microbaculum</taxon>
    </lineage>
</organism>
<dbReference type="RefSeq" id="WP_261617104.1">
    <property type="nucleotide sequence ID" value="NZ_JALIDZ010000007.1"/>
</dbReference>
<keyword evidence="3" id="KW-1185">Reference proteome</keyword>
<dbReference type="EMBL" id="JALIDZ010000007">
    <property type="protein sequence ID" value="MCT8973542.1"/>
    <property type="molecule type" value="Genomic_DNA"/>
</dbReference>
<keyword evidence="1" id="KW-1133">Transmembrane helix</keyword>
<dbReference type="AlphaFoldDB" id="A0AAW5R321"/>
<keyword evidence="1" id="KW-0812">Transmembrane</keyword>
<reference evidence="2 3" key="1">
    <citation type="submission" date="2022-04" db="EMBL/GenBank/DDBJ databases">
        <authorList>
            <person name="Ye Y.-Q."/>
            <person name="Du Z.-J."/>
        </authorList>
    </citation>
    <scope>NUCLEOTIDE SEQUENCE [LARGE SCALE GENOMIC DNA]</scope>
    <source>
        <strain evidence="2 3">A6E488</strain>
    </source>
</reference>
<dbReference type="Proteomes" id="UP001320898">
    <property type="component" value="Unassembled WGS sequence"/>
</dbReference>
<protein>
    <submittedName>
        <fullName evidence="2">Uncharacterized protein</fullName>
    </submittedName>
</protein>
<feature type="transmembrane region" description="Helical" evidence="1">
    <location>
        <begin position="70"/>
        <end position="93"/>
    </location>
</feature>
<gene>
    <name evidence="2" type="ORF">MUB46_16900</name>
</gene>
<evidence type="ECO:0000313" key="3">
    <source>
        <dbReference type="Proteomes" id="UP001320898"/>
    </source>
</evidence>
<evidence type="ECO:0000313" key="2">
    <source>
        <dbReference type="EMBL" id="MCT8973542.1"/>
    </source>
</evidence>
<comment type="caution">
    <text evidence="2">The sequence shown here is derived from an EMBL/GenBank/DDBJ whole genome shotgun (WGS) entry which is preliminary data.</text>
</comment>